<keyword evidence="5 7" id="KW-1133">Transmembrane helix</keyword>
<feature type="transmembrane region" description="Helical" evidence="7">
    <location>
        <begin position="74"/>
        <end position="95"/>
    </location>
</feature>
<evidence type="ECO:0000313" key="9">
    <source>
        <dbReference type="EMBL" id="ACY17575.1"/>
    </source>
</evidence>
<sequence length="259" mass="28600">MRVRYLALPVAGPKATLLSASGILGLIALWFLLPTLGLVKSAFIPTPVDTLGAFWTMLSDGTLLSDGWPSVRRVLLSVSMSAVVGIPIGIAMGAFGRVEAVLKWIIFPFRTAPIVAFIPIFMLIFGIEEEMKVWFLFFGTVVYIIPLTFDAIRAVPHEYVDAAVDYGFSPLGSLWHFIIPAAWPRIFDAIKVCTGIAWTYLVAAEIINVTDGLGKVVQQAQRFQNTPKVWAGILLILLIGNITDFALGKIRERFFNWEV</sequence>
<gene>
    <name evidence="9" type="ordered locus">Hoch_5087</name>
</gene>
<dbReference type="Proteomes" id="UP000001880">
    <property type="component" value="Chromosome"/>
</dbReference>
<evidence type="ECO:0000256" key="6">
    <source>
        <dbReference type="ARBA" id="ARBA00023136"/>
    </source>
</evidence>
<evidence type="ECO:0000256" key="7">
    <source>
        <dbReference type="RuleBase" id="RU363032"/>
    </source>
</evidence>
<feature type="transmembrane region" description="Helical" evidence="7">
    <location>
        <begin position="164"/>
        <end position="183"/>
    </location>
</feature>
<feature type="transmembrane region" description="Helical" evidence="7">
    <location>
        <begin position="229"/>
        <end position="247"/>
    </location>
</feature>
<keyword evidence="2 7" id="KW-0813">Transport</keyword>
<dbReference type="EMBL" id="CP001804">
    <property type="protein sequence ID" value="ACY17575.1"/>
    <property type="molecule type" value="Genomic_DNA"/>
</dbReference>
<dbReference type="GO" id="GO:0005886">
    <property type="term" value="C:plasma membrane"/>
    <property type="evidence" value="ECO:0007669"/>
    <property type="project" value="UniProtKB-SubCell"/>
</dbReference>
<feature type="transmembrane region" description="Helical" evidence="7">
    <location>
        <begin position="189"/>
        <end position="208"/>
    </location>
</feature>
<dbReference type="KEGG" id="hoh:Hoch_5087"/>
<evidence type="ECO:0000256" key="3">
    <source>
        <dbReference type="ARBA" id="ARBA00022475"/>
    </source>
</evidence>
<keyword evidence="4 7" id="KW-0812">Transmembrane</keyword>
<dbReference type="Pfam" id="PF00528">
    <property type="entry name" value="BPD_transp_1"/>
    <property type="match status" value="1"/>
</dbReference>
<evidence type="ECO:0000313" key="10">
    <source>
        <dbReference type="Proteomes" id="UP000001880"/>
    </source>
</evidence>
<evidence type="ECO:0000256" key="1">
    <source>
        <dbReference type="ARBA" id="ARBA00004651"/>
    </source>
</evidence>
<keyword evidence="6 7" id="KW-0472">Membrane</keyword>
<dbReference type="PROSITE" id="PS50928">
    <property type="entry name" value="ABC_TM1"/>
    <property type="match status" value="1"/>
</dbReference>
<dbReference type="InterPro" id="IPR035906">
    <property type="entry name" value="MetI-like_sf"/>
</dbReference>
<dbReference type="PANTHER" id="PTHR30151:SF0">
    <property type="entry name" value="ABC TRANSPORTER PERMEASE PROTEIN MJ0413-RELATED"/>
    <property type="match status" value="1"/>
</dbReference>
<name>D0LVL4_HALO1</name>
<dbReference type="InterPro" id="IPR000515">
    <property type="entry name" value="MetI-like"/>
</dbReference>
<accession>D0LVL4</accession>
<protein>
    <submittedName>
        <fullName evidence="9">Binding-protein-dependent transport systems inner membrane component</fullName>
    </submittedName>
</protein>
<dbReference type="HOGENOM" id="CLU_046113_1_2_7"/>
<keyword evidence="3" id="KW-1003">Cell membrane</keyword>
<dbReference type="OrthoDB" id="5322475at2"/>
<dbReference type="eggNOG" id="COG0600">
    <property type="taxonomic scope" value="Bacteria"/>
</dbReference>
<evidence type="ECO:0000256" key="5">
    <source>
        <dbReference type="ARBA" id="ARBA00022989"/>
    </source>
</evidence>
<dbReference type="PANTHER" id="PTHR30151">
    <property type="entry name" value="ALKANE SULFONATE ABC TRANSPORTER-RELATED, MEMBRANE SUBUNIT"/>
    <property type="match status" value="1"/>
</dbReference>
<feature type="domain" description="ABC transmembrane type-1" evidence="8">
    <location>
        <begin position="67"/>
        <end position="247"/>
    </location>
</feature>
<organism evidence="9 10">
    <name type="scientific">Haliangium ochraceum (strain DSM 14365 / JCM 11303 / SMP-2)</name>
    <dbReference type="NCBI Taxonomy" id="502025"/>
    <lineage>
        <taxon>Bacteria</taxon>
        <taxon>Pseudomonadati</taxon>
        <taxon>Myxococcota</taxon>
        <taxon>Polyangia</taxon>
        <taxon>Haliangiales</taxon>
        <taxon>Kofleriaceae</taxon>
        <taxon>Haliangium</taxon>
    </lineage>
</organism>
<comment type="subcellular location">
    <subcellularLocation>
        <location evidence="1 7">Cell membrane</location>
        <topology evidence="1 7">Multi-pass membrane protein</topology>
    </subcellularLocation>
</comment>
<feature type="transmembrane region" description="Helical" evidence="7">
    <location>
        <begin position="107"/>
        <end position="127"/>
    </location>
</feature>
<dbReference type="Gene3D" id="1.10.3720.10">
    <property type="entry name" value="MetI-like"/>
    <property type="match status" value="1"/>
</dbReference>
<proteinExistence type="inferred from homology"/>
<reference evidence="9 10" key="1">
    <citation type="journal article" date="2010" name="Stand. Genomic Sci.">
        <title>Complete genome sequence of Haliangium ochraceum type strain (SMP-2).</title>
        <authorList>
            <consortium name="US DOE Joint Genome Institute (JGI-PGF)"/>
            <person name="Ivanova N."/>
            <person name="Daum C."/>
            <person name="Lang E."/>
            <person name="Abt B."/>
            <person name="Kopitz M."/>
            <person name="Saunders E."/>
            <person name="Lapidus A."/>
            <person name="Lucas S."/>
            <person name="Glavina Del Rio T."/>
            <person name="Nolan M."/>
            <person name="Tice H."/>
            <person name="Copeland A."/>
            <person name="Cheng J.F."/>
            <person name="Chen F."/>
            <person name="Bruce D."/>
            <person name="Goodwin L."/>
            <person name="Pitluck S."/>
            <person name="Mavromatis K."/>
            <person name="Pati A."/>
            <person name="Mikhailova N."/>
            <person name="Chen A."/>
            <person name="Palaniappan K."/>
            <person name="Land M."/>
            <person name="Hauser L."/>
            <person name="Chang Y.J."/>
            <person name="Jeffries C.D."/>
            <person name="Detter J.C."/>
            <person name="Brettin T."/>
            <person name="Rohde M."/>
            <person name="Goker M."/>
            <person name="Bristow J."/>
            <person name="Markowitz V."/>
            <person name="Eisen J.A."/>
            <person name="Hugenholtz P."/>
            <person name="Kyrpides N.C."/>
            <person name="Klenk H.P."/>
        </authorList>
    </citation>
    <scope>NUCLEOTIDE SEQUENCE [LARGE SCALE GENOMIC DNA]</scope>
    <source>
        <strain evidence="10">DSM 14365 / CIP 107738 / JCM 11303 / AJ 13395 / SMP-2</strain>
    </source>
</reference>
<dbReference type="RefSeq" id="WP_012830167.1">
    <property type="nucleotide sequence ID" value="NC_013440.1"/>
</dbReference>
<dbReference type="STRING" id="502025.Hoch_5087"/>
<dbReference type="CDD" id="cd06261">
    <property type="entry name" value="TM_PBP2"/>
    <property type="match status" value="1"/>
</dbReference>
<dbReference type="SUPFAM" id="SSF161098">
    <property type="entry name" value="MetI-like"/>
    <property type="match status" value="1"/>
</dbReference>
<feature type="transmembrane region" description="Helical" evidence="7">
    <location>
        <begin position="12"/>
        <end position="33"/>
    </location>
</feature>
<evidence type="ECO:0000259" key="8">
    <source>
        <dbReference type="PROSITE" id="PS50928"/>
    </source>
</evidence>
<evidence type="ECO:0000256" key="2">
    <source>
        <dbReference type="ARBA" id="ARBA00022448"/>
    </source>
</evidence>
<dbReference type="AlphaFoldDB" id="D0LVL4"/>
<keyword evidence="10" id="KW-1185">Reference proteome</keyword>
<comment type="similarity">
    <text evidence="7">Belongs to the binding-protein-dependent transport system permease family.</text>
</comment>
<dbReference type="GO" id="GO:0055085">
    <property type="term" value="P:transmembrane transport"/>
    <property type="evidence" value="ECO:0007669"/>
    <property type="project" value="InterPro"/>
</dbReference>
<evidence type="ECO:0000256" key="4">
    <source>
        <dbReference type="ARBA" id="ARBA00022692"/>
    </source>
</evidence>
<feature type="transmembrane region" description="Helical" evidence="7">
    <location>
        <begin position="133"/>
        <end position="152"/>
    </location>
</feature>